<evidence type="ECO:0000256" key="2">
    <source>
        <dbReference type="SAM" id="Phobius"/>
    </source>
</evidence>
<dbReference type="EMBL" id="PYAU01000001">
    <property type="protein sequence ID" value="PSL37095.1"/>
    <property type="molecule type" value="Genomic_DNA"/>
</dbReference>
<name>A0A2P8GT16_9MICO</name>
<proteinExistence type="predicted"/>
<keyword evidence="2" id="KW-0812">Transmembrane</keyword>
<feature type="compositionally biased region" description="Basic and acidic residues" evidence="1">
    <location>
        <begin position="72"/>
        <end position="84"/>
    </location>
</feature>
<dbReference type="InterPro" id="IPR045597">
    <property type="entry name" value="DUF6458"/>
</dbReference>
<sequence length="84" mass="9044">MSIGFGIFLFVVGAILTFALNITVDWVNLDLVGYILMGAGVVITIIGIALLARRRRTVTTERSGVDPVAGERVTRRSTEADPLP</sequence>
<dbReference type="OrthoDB" id="4775046at2"/>
<evidence type="ECO:0000313" key="5">
    <source>
        <dbReference type="EMBL" id="RUQ82002.1"/>
    </source>
</evidence>
<evidence type="ECO:0000259" key="3">
    <source>
        <dbReference type="Pfam" id="PF20059"/>
    </source>
</evidence>
<accession>A0A2P8GT16</accession>
<evidence type="ECO:0000313" key="7">
    <source>
        <dbReference type="Proteomes" id="UP000268291"/>
    </source>
</evidence>
<evidence type="ECO:0000313" key="4">
    <source>
        <dbReference type="EMBL" id="PSL37095.1"/>
    </source>
</evidence>
<protein>
    <recommendedName>
        <fullName evidence="3">DUF6458 domain-containing protein</fullName>
    </recommendedName>
</protein>
<dbReference type="RefSeq" id="WP_106562281.1">
    <property type="nucleotide sequence ID" value="NZ_PYAU01000001.1"/>
</dbReference>
<dbReference type="Pfam" id="PF20059">
    <property type="entry name" value="DUF6458"/>
    <property type="match status" value="1"/>
</dbReference>
<evidence type="ECO:0000256" key="1">
    <source>
        <dbReference type="SAM" id="MobiDB-lite"/>
    </source>
</evidence>
<comment type="caution">
    <text evidence="4">The sequence shown here is derived from an EMBL/GenBank/DDBJ whole genome shotgun (WGS) entry which is preliminary data.</text>
</comment>
<feature type="transmembrane region" description="Helical" evidence="2">
    <location>
        <begin position="31"/>
        <end position="52"/>
    </location>
</feature>
<feature type="domain" description="DUF6458" evidence="3">
    <location>
        <begin position="1"/>
        <end position="62"/>
    </location>
</feature>
<keyword evidence="7" id="KW-1185">Reference proteome</keyword>
<dbReference type="AlphaFoldDB" id="A0A2P8GT16"/>
<dbReference type="Proteomes" id="UP000241203">
    <property type="component" value="Unassembled WGS sequence"/>
</dbReference>
<evidence type="ECO:0000313" key="6">
    <source>
        <dbReference type="Proteomes" id="UP000241203"/>
    </source>
</evidence>
<dbReference type="EMBL" id="RZGY01000004">
    <property type="protein sequence ID" value="RUQ82002.1"/>
    <property type="molecule type" value="Genomic_DNA"/>
</dbReference>
<keyword evidence="2" id="KW-1133">Transmembrane helix</keyword>
<reference evidence="4 6" key="1">
    <citation type="submission" date="2018-03" db="EMBL/GenBank/DDBJ databases">
        <title>Genomic Encyclopedia of Archaeal and Bacterial Type Strains, Phase II (KMG-II): from individual species to whole genera.</title>
        <authorList>
            <person name="Goeker M."/>
        </authorList>
    </citation>
    <scope>NUCLEOTIDE SEQUENCE [LARGE SCALE GENOMIC DNA]</scope>
    <source>
        <strain evidence="4 6">DSM 21548</strain>
    </source>
</reference>
<reference evidence="5 7" key="2">
    <citation type="submission" date="2018-12" db="EMBL/GenBank/DDBJ databases">
        <authorList>
            <person name="hu s."/>
            <person name="Xu Y."/>
            <person name="Xu B."/>
            <person name="Li F."/>
        </authorList>
    </citation>
    <scope>NUCLEOTIDE SEQUENCE [LARGE SCALE GENOMIC DNA]</scope>
    <source>
        <strain evidence="5 7">KSW2-17</strain>
    </source>
</reference>
<keyword evidence="2" id="KW-0472">Membrane</keyword>
<dbReference type="Proteomes" id="UP000268291">
    <property type="component" value="Unassembled WGS sequence"/>
</dbReference>
<feature type="region of interest" description="Disordered" evidence="1">
    <location>
        <begin position="58"/>
        <end position="84"/>
    </location>
</feature>
<organism evidence="4 6">
    <name type="scientific">Labedella gwakjiensis</name>
    <dbReference type="NCBI Taxonomy" id="390269"/>
    <lineage>
        <taxon>Bacteria</taxon>
        <taxon>Bacillati</taxon>
        <taxon>Actinomycetota</taxon>
        <taxon>Actinomycetes</taxon>
        <taxon>Micrococcales</taxon>
        <taxon>Microbacteriaceae</taxon>
        <taxon>Labedella</taxon>
    </lineage>
</organism>
<gene>
    <name evidence="4" type="ORF">CLV49_0701</name>
    <name evidence="5" type="ORF">ELQ93_17090</name>
</gene>